<dbReference type="PANTHER" id="PTHR30472">
    <property type="entry name" value="FERRIC ENTEROBACTIN TRANSPORT SYSTEM PERMEASE PROTEIN"/>
    <property type="match status" value="1"/>
</dbReference>
<evidence type="ECO:0000256" key="2">
    <source>
        <dbReference type="ARBA" id="ARBA00007935"/>
    </source>
</evidence>
<dbReference type="PANTHER" id="PTHR30472:SF25">
    <property type="entry name" value="ABC TRANSPORTER PERMEASE PROTEIN MJ0876-RELATED"/>
    <property type="match status" value="1"/>
</dbReference>
<dbReference type="EMBL" id="JACJIB010000014">
    <property type="protein sequence ID" value="MBA8916117.1"/>
    <property type="molecule type" value="Genomic_DNA"/>
</dbReference>
<evidence type="ECO:0000256" key="6">
    <source>
        <dbReference type="ARBA" id="ARBA00022989"/>
    </source>
</evidence>
<keyword evidence="10" id="KW-1185">Reference proteome</keyword>
<dbReference type="SUPFAM" id="SSF81345">
    <property type="entry name" value="ABC transporter involved in vitamin B12 uptake, BtuC"/>
    <property type="match status" value="1"/>
</dbReference>
<evidence type="ECO:0000256" key="5">
    <source>
        <dbReference type="ARBA" id="ARBA00022692"/>
    </source>
</evidence>
<name>A0AA40S872_9HYPH</name>
<evidence type="ECO:0000256" key="8">
    <source>
        <dbReference type="SAM" id="Phobius"/>
    </source>
</evidence>
<reference evidence="9 10" key="1">
    <citation type="submission" date="2020-08" db="EMBL/GenBank/DDBJ databases">
        <title>Genomic Encyclopedia of Type Strains, Phase IV (KMG-IV): sequencing the most valuable type-strain genomes for metagenomic binning, comparative biology and taxonomic classification.</title>
        <authorList>
            <person name="Goeker M."/>
        </authorList>
    </citation>
    <scope>NUCLEOTIDE SEQUENCE [LARGE SCALE GENOMIC DNA]</scope>
    <source>
        <strain evidence="9 10">DSM 11490</strain>
    </source>
</reference>
<keyword evidence="4" id="KW-1003">Cell membrane</keyword>
<protein>
    <submittedName>
        <fullName evidence="9">Iron complex transport system permease protein</fullName>
    </submittedName>
</protein>
<evidence type="ECO:0000256" key="4">
    <source>
        <dbReference type="ARBA" id="ARBA00022475"/>
    </source>
</evidence>
<proteinExistence type="inferred from homology"/>
<evidence type="ECO:0000256" key="3">
    <source>
        <dbReference type="ARBA" id="ARBA00022448"/>
    </source>
</evidence>
<sequence>MNAPVRTIASPAARLLGTPSARRVVIAVLGLAALALTLASVAIGYAPFDVPAAFADLVAGRTTLPAMVLWELRVPRALLGGLVGFSLGLTGAAMQGYLRNPLADPGILGISSAAALGAVLVFYGGLAASLSLALPLGGIAGAGVAALLLNALAARGSSTLGLILAGVGLSSLAGALTALALNLSPNPYAALEIVFWLMGSLADRSLDHVVLCLPLMVIGWGLMLSIGSALDALTLGEDTAASLGVGLVSVRLRLVTGAALAVGSGVAVSGAIGFVGLVVPHLMRPLVGARPGAGLLPSGLAGAVLVLAADIGVRLLATRPELKLGVVTALVGAPFLIVLLLRNRGGRA</sequence>
<feature type="transmembrane region" description="Helical" evidence="8">
    <location>
        <begin position="160"/>
        <end position="181"/>
    </location>
</feature>
<keyword evidence="5 8" id="KW-0812">Transmembrane</keyword>
<evidence type="ECO:0000256" key="7">
    <source>
        <dbReference type="ARBA" id="ARBA00023136"/>
    </source>
</evidence>
<evidence type="ECO:0000313" key="9">
    <source>
        <dbReference type="EMBL" id="MBA8916117.1"/>
    </source>
</evidence>
<feature type="transmembrane region" description="Helical" evidence="8">
    <location>
        <begin position="132"/>
        <end position="153"/>
    </location>
</feature>
<dbReference type="InterPro" id="IPR037294">
    <property type="entry name" value="ABC_BtuC-like"/>
</dbReference>
<evidence type="ECO:0000256" key="1">
    <source>
        <dbReference type="ARBA" id="ARBA00004651"/>
    </source>
</evidence>
<dbReference type="Proteomes" id="UP000543554">
    <property type="component" value="Unassembled WGS sequence"/>
</dbReference>
<dbReference type="RefSeq" id="WP_182556843.1">
    <property type="nucleotide sequence ID" value="NZ_BPRF01000009.1"/>
</dbReference>
<dbReference type="AlphaFoldDB" id="A0AA40S872"/>
<dbReference type="Pfam" id="PF01032">
    <property type="entry name" value="FecCD"/>
    <property type="match status" value="1"/>
</dbReference>
<accession>A0AA40S872</accession>
<dbReference type="GO" id="GO:0005886">
    <property type="term" value="C:plasma membrane"/>
    <property type="evidence" value="ECO:0007669"/>
    <property type="project" value="UniProtKB-SubCell"/>
</dbReference>
<feature type="transmembrane region" description="Helical" evidence="8">
    <location>
        <begin position="209"/>
        <end position="230"/>
    </location>
</feature>
<keyword evidence="6 8" id="KW-1133">Transmembrane helix</keyword>
<feature type="transmembrane region" description="Helical" evidence="8">
    <location>
        <begin position="77"/>
        <end position="94"/>
    </location>
</feature>
<evidence type="ECO:0000313" key="10">
    <source>
        <dbReference type="Proteomes" id="UP000543554"/>
    </source>
</evidence>
<feature type="transmembrane region" description="Helical" evidence="8">
    <location>
        <begin position="322"/>
        <end position="341"/>
    </location>
</feature>
<dbReference type="GO" id="GO:0022857">
    <property type="term" value="F:transmembrane transporter activity"/>
    <property type="evidence" value="ECO:0007669"/>
    <property type="project" value="InterPro"/>
</dbReference>
<gene>
    <name evidence="9" type="ORF">HNR51_005236</name>
</gene>
<feature type="transmembrane region" description="Helical" evidence="8">
    <location>
        <begin position="106"/>
        <end position="126"/>
    </location>
</feature>
<feature type="transmembrane region" description="Helical" evidence="8">
    <location>
        <begin position="24"/>
        <end position="48"/>
    </location>
</feature>
<comment type="subcellular location">
    <subcellularLocation>
        <location evidence="1">Cell membrane</location>
        <topology evidence="1">Multi-pass membrane protein</topology>
    </subcellularLocation>
</comment>
<dbReference type="Gene3D" id="1.10.3470.10">
    <property type="entry name" value="ABC transporter involved in vitamin B12 uptake, BtuC"/>
    <property type="match status" value="1"/>
</dbReference>
<keyword evidence="7 8" id="KW-0472">Membrane</keyword>
<feature type="transmembrane region" description="Helical" evidence="8">
    <location>
        <begin position="295"/>
        <end position="316"/>
    </location>
</feature>
<organism evidence="9 10">
    <name type="scientific">Methylorubrum thiocyanatum</name>
    <dbReference type="NCBI Taxonomy" id="47958"/>
    <lineage>
        <taxon>Bacteria</taxon>
        <taxon>Pseudomonadati</taxon>
        <taxon>Pseudomonadota</taxon>
        <taxon>Alphaproteobacteria</taxon>
        <taxon>Hyphomicrobiales</taxon>
        <taxon>Methylobacteriaceae</taxon>
        <taxon>Methylorubrum</taxon>
    </lineage>
</organism>
<comment type="similarity">
    <text evidence="2">Belongs to the binding-protein-dependent transport system permease family. FecCD subfamily.</text>
</comment>
<keyword evidence="3" id="KW-0813">Transport</keyword>
<comment type="caution">
    <text evidence="9">The sequence shown here is derived from an EMBL/GenBank/DDBJ whole genome shotgun (WGS) entry which is preliminary data.</text>
</comment>
<feature type="transmembrane region" description="Helical" evidence="8">
    <location>
        <begin position="250"/>
        <end position="283"/>
    </location>
</feature>
<dbReference type="CDD" id="cd06550">
    <property type="entry name" value="TM_ABC_iron-siderophores_like"/>
    <property type="match status" value="1"/>
</dbReference>
<dbReference type="InterPro" id="IPR000522">
    <property type="entry name" value="ABC_transptr_permease_BtuC"/>
</dbReference>